<dbReference type="InterPro" id="IPR036322">
    <property type="entry name" value="WD40_repeat_dom_sf"/>
</dbReference>
<evidence type="ECO:0000256" key="4">
    <source>
        <dbReference type="ARBA" id="ARBA00022574"/>
    </source>
</evidence>
<dbReference type="EMBL" id="KB095959">
    <property type="protein sequence ID" value="ESO09510.1"/>
    <property type="molecule type" value="Genomic_DNA"/>
</dbReference>
<dbReference type="PROSITE" id="PS50082">
    <property type="entry name" value="WD_REPEATS_2"/>
    <property type="match status" value="1"/>
</dbReference>
<evidence type="ECO:0000313" key="10">
    <source>
        <dbReference type="Proteomes" id="UP000015101"/>
    </source>
</evidence>
<keyword evidence="4 6" id="KW-0853">WD repeat</keyword>
<dbReference type="InterPro" id="IPR045152">
    <property type="entry name" value="EDC4-like"/>
</dbReference>
<evidence type="ECO:0000259" key="7">
    <source>
        <dbReference type="Pfam" id="PF16529"/>
    </source>
</evidence>
<dbReference type="KEGG" id="hro:HELRODRAFT_73627"/>
<evidence type="ECO:0000256" key="2">
    <source>
        <dbReference type="ARBA" id="ARBA00009639"/>
    </source>
</evidence>
<dbReference type="Proteomes" id="UP000015101">
    <property type="component" value="Unassembled WGS sequence"/>
</dbReference>
<feature type="repeat" description="WD" evidence="6">
    <location>
        <begin position="193"/>
        <end position="227"/>
    </location>
</feature>
<dbReference type="EMBL" id="AMQM01002978">
    <property type="status" value="NOT_ANNOTATED_CDS"/>
    <property type="molecule type" value="Genomic_DNA"/>
</dbReference>
<dbReference type="GO" id="GO:0031087">
    <property type="term" value="P:deadenylation-independent decapping of nuclear-transcribed mRNA"/>
    <property type="evidence" value="ECO:0007669"/>
    <property type="project" value="InterPro"/>
</dbReference>
<dbReference type="InParanoid" id="T1G1G6"/>
<dbReference type="GO" id="GO:0000932">
    <property type="term" value="C:P-body"/>
    <property type="evidence" value="ECO:0007669"/>
    <property type="project" value="UniProtKB-SubCell"/>
</dbReference>
<evidence type="ECO:0000313" key="8">
    <source>
        <dbReference type="EMBL" id="ESO09510.1"/>
    </source>
</evidence>
<dbReference type="PANTHER" id="PTHR15598">
    <property type="entry name" value="ENHANCER OF MRNA-DECAPPING PROTEIN 4"/>
    <property type="match status" value="1"/>
</dbReference>
<dbReference type="PANTHER" id="PTHR15598:SF5">
    <property type="entry name" value="ENHANCER OF MRNA-DECAPPING PROTEIN 4"/>
    <property type="match status" value="1"/>
</dbReference>
<dbReference type="Gene3D" id="2.130.10.10">
    <property type="entry name" value="YVTN repeat-like/Quinoprotein amine dehydrogenase"/>
    <property type="match status" value="1"/>
</dbReference>
<dbReference type="AlphaFoldDB" id="T1G1G6"/>
<comment type="subcellular location">
    <subcellularLocation>
        <location evidence="1">Cytoplasm</location>
        <location evidence="1">P-body</location>
    </subcellularLocation>
</comment>
<dbReference type="OMA" id="HEYQPHE"/>
<keyword evidence="3" id="KW-0963">Cytoplasm</keyword>
<dbReference type="STRING" id="6412.T1G1G6"/>
<name>T1G1G6_HELRO</name>
<dbReference type="HOGENOM" id="CLU_985426_0_0_1"/>
<evidence type="ECO:0000256" key="3">
    <source>
        <dbReference type="ARBA" id="ARBA00022490"/>
    </source>
</evidence>
<comment type="similarity">
    <text evidence="2">Belongs to the WD repeat EDC4 family.</text>
</comment>
<evidence type="ECO:0000256" key="1">
    <source>
        <dbReference type="ARBA" id="ARBA00004201"/>
    </source>
</evidence>
<feature type="domain" description="Enhancer of mRNA-decapping protein 4 WD40 repeat region" evidence="7">
    <location>
        <begin position="1"/>
        <end position="261"/>
    </location>
</feature>
<keyword evidence="10" id="KW-1185">Reference proteome</keyword>
<accession>T1G1G6</accession>
<sequence length="268" mass="30290">SKVKFKPIVNFDWVPKYYHGNLVVGHVNQIYLAYVLTCKTGGNVRVTNRKTSQRALLKNFSGAVVDISFVTSDRVILGIVDAIGNLFVYEFFEGTGEKLTEKLLANCLRPATWQPAVYHRLVWCSFIGDDDKSQMSSSSPQNDDEADNLLDDSLMLILTHNELAELWHLDLLNRIYGNTQLNPDETKSGYYLINSHTKPIIDAAFSPDATAVATASLDGMVKFFQVNMSDSNIPKCLHHWMPHDGRPISFIYFLDDHKNKNPELVHII</sequence>
<reference evidence="8 10" key="2">
    <citation type="journal article" date="2013" name="Nature">
        <title>Insights into bilaterian evolution from three spiralian genomes.</title>
        <authorList>
            <person name="Simakov O."/>
            <person name="Marletaz F."/>
            <person name="Cho S.J."/>
            <person name="Edsinger-Gonzales E."/>
            <person name="Havlak P."/>
            <person name="Hellsten U."/>
            <person name="Kuo D.H."/>
            <person name="Larsson T."/>
            <person name="Lv J."/>
            <person name="Arendt D."/>
            <person name="Savage R."/>
            <person name="Osoegawa K."/>
            <person name="de Jong P."/>
            <person name="Grimwood J."/>
            <person name="Chapman J.A."/>
            <person name="Shapiro H."/>
            <person name="Aerts A."/>
            <person name="Otillar R.P."/>
            <person name="Terry A.Y."/>
            <person name="Boore J.L."/>
            <person name="Grigoriev I.V."/>
            <person name="Lindberg D.R."/>
            <person name="Seaver E.C."/>
            <person name="Weisblat D.A."/>
            <person name="Putnam N.H."/>
            <person name="Rokhsar D.S."/>
        </authorList>
    </citation>
    <scope>NUCLEOTIDE SEQUENCE</scope>
</reference>
<dbReference type="RefSeq" id="XP_009012603.1">
    <property type="nucleotide sequence ID" value="XM_009014355.1"/>
</dbReference>
<dbReference type="EnsemblMetazoa" id="HelroT73627">
    <property type="protein sequence ID" value="HelroP73627"/>
    <property type="gene ID" value="HelroG73627"/>
</dbReference>
<reference evidence="10" key="1">
    <citation type="submission" date="2012-12" db="EMBL/GenBank/DDBJ databases">
        <authorList>
            <person name="Hellsten U."/>
            <person name="Grimwood J."/>
            <person name="Chapman J.A."/>
            <person name="Shapiro H."/>
            <person name="Aerts A."/>
            <person name="Otillar R.P."/>
            <person name="Terry A.Y."/>
            <person name="Boore J.L."/>
            <person name="Simakov O."/>
            <person name="Marletaz F."/>
            <person name="Cho S.-J."/>
            <person name="Edsinger-Gonzales E."/>
            <person name="Havlak P."/>
            <person name="Kuo D.-H."/>
            <person name="Larsson T."/>
            <person name="Lv J."/>
            <person name="Arendt D."/>
            <person name="Savage R."/>
            <person name="Osoegawa K."/>
            <person name="de Jong P."/>
            <person name="Lindberg D.R."/>
            <person name="Seaver E.C."/>
            <person name="Weisblat D.A."/>
            <person name="Putnam N.H."/>
            <person name="Grigoriev I.V."/>
            <person name="Rokhsar D.S."/>
        </authorList>
    </citation>
    <scope>NUCLEOTIDE SEQUENCE</scope>
</reference>
<dbReference type="SUPFAM" id="SSF50978">
    <property type="entry name" value="WD40 repeat-like"/>
    <property type="match status" value="1"/>
</dbReference>
<gene>
    <name evidence="9" type="primary">20214914</name>
    <name evidence="8" type="ORF">HELRODRAFT_73627</name>
</gene>
<dbReference type="OrthoDB" id="6153936at2759"/>
<evidence type="ECO:0000256" key="5">
    <source>
        <dbReference type="ARBA" id="ARBA00022737"/>
    </source>
</evidence>
<dbReference type="InterPro" id="IPR032401">
    <property type="entry name" value="EDC4_WD40"/>
</dbReference>
<dbReference type="Pfam" id="PF16529">
    <property type="entry name" value="Ge1_WD40"/>
    <property type="match status" value="1"/>
</dbReference>
<dbReference type="GeneID" id="20214914"/>
<reference evidence="9" key="3">
    <citation type="submission" date="2015-06" db="UniProtKB">
        <authorList>
            <consortium name="EnsemblMetazoa"/>
        </authorList>
    </citation>
    <scope>IDENTIFICATION</scope>
</reference>
<dbReference type="CTD" id="20214914"/>
<evidence type="ECO:0000313" key="9">
    <source>
        <dbReference type="EnsemblMetazoa" id="HelroP73627"/>
    </source>
</evidence>
<dbReference type="InterPro" id="IPR001680">
    <property type="entry name" value="WD40_rpt"/>
</dbReference>
<keyword evidence="5" id="KW-0677">Repeat</keyword>
<evidence type="ECO:0000256" key="6">
    <source>
        <dbReference type="PROSITE-ProRule" id="PRU00221"/>
    </source>
</evidence>
<proteinExistence type="inferred from homology"/>
<dbReference type="InterPro" id="IPR015943">
    <property type="entry name" value="WD40/YVTN_repeat-like_dom_sf"/>
</dbReference>
<dbReference type="SMART" id="SM00320">
    <property type="entry name" value="WD40"/>
    <property type="match status" value="1"/>
</dbReference>
<dbReference type="eggNOG" id="KOG1916">
    <property type="taxonomic scope" value="Eukaryota"/>
</dbReference>
<protein>
    <recommendedName>
        <fullName evidence="7">Enhancer of mRNA-decapping protein 4 WD40 repeat region domain-containing protein</fullName>
    </recommendedName>
</protein>
<organism evidence="9 10">
    <name type="scientific">Helobdella robusta</name>
    <name type="common">Californian leech</name>
    <dbReference type="NCBI Taxonomy" id="6412"/>
    <lineage>
        <taxon>Eukaryota</taxon>
        <taxon>Metazoa</taxon>
        <taxon>Spiralia</taxon>
        <taxon>Lophotrochozoa</taxon>
        <taxon>Annelida</taxon>
        <taxon>Clitellata</taxon>
        <taxon>Hirudinea</taxon>
        <taxon>Rhynchobdellida</taxon>
        <taxon>Glossiphoniidae</taxon>
        <taxon>Helobdella</taxon>
    </lineage>
</organism>